<evidence type="ECO:0000313" key="2">
    <source>
        <dbReference type="EMBL" id="GAE31289.1"/>
    </source>
</evidence>
<organism evidence="2 3">
    <name type="scientific">Halalkalibacter hemicellulosilyticusJCM 9152</name>
    <dbReference type="NCBI Taxonomy" id="1236971"/>
    <lineage>
        <taxon>Bacteria</taxon>
        <taxon>Bacillati</taxon>
        <taxon>Bacillota</taxon>
        <taxon>Bacilli</taxon>
        <taxon>Bacillales</taxon>
        <taxon>Bacillaceae</taxon>
        <taxon>Halalkalibacter</taxon>
    </lineage>
</organism>
<keyword evidence="1" id="KW-0812">Transmembrane</keyword>
<keyword evidence="1" id="KW-0472">Membrane</keyword>
<dbReference type="Proteomes" id="UP000018895">
    <property type="component" value="Unassembled WGS sequence"/>
</dbReference>
<protein>
    <submittedName>
        <fullName evidence="2">Stage II sporulation protein</fullName>
    </submittedName>
</protein>
<keyword evidence="3" id="KW-1185">Reference proteome</keyword>
<dbReference type="Pfam" id="PF09551">
    <property type="entry name" value="Spore_II_R"/>
    <property type="match status" value="1"/>
</dbReference>
<evidence type="ECO:0000313" key="3">
    <source>
        <dbReference type="Proteomes" id="UP000018895"/>
    </source>
</evidence>
<dbReference type="NCBIfam" id="TIGR02837">
    <property type="entry name" value="spore_II_R"/>
    <property type="match status" value="1"/>
</dbReference>
<dbReference type="EMBL" id="BAUU01000018">
    <property type="protein sequence ID" value="GAE31289.1"/>
    <property type="molecule type" value="Genomic_DNA"/>
</dbReference>
<evidence type="ECO:0000256" key="1">
    <source>
        <dbReference type="SAM" id="Phobius"/>
    </source>
</evidence>
<gene>
    <name evidence="2" type="ORF">JCM9152_2746</name>
</gene>
<proteinExistence type="predicted"/>
<dbReference type="InterPro" id="IPR014202">
    <property type="entry name" value="Spore_II_R"/>
</dbReference>
<dbReference type="STRING" id="1236971.JCM9152_2746"/>
<accession>W4QIX5</accession>
<reference evidence="2" key="1">
    <citation type="journal article" date="2014" name="Genome Announc.">
        <title>Draft Genome Sequences of Three Alkaliphilic Bacillus Strains, Bacillus wakoensis JCM 9140T, Bacillus akibai JCM 9157T, and Bacillus hemicellulosilyticus JCM 9152T.</title>
        <authorList>
            <person name="Yuki M."/>
            <person name="Oshima K."/>
            <person name="Suda W."/>
            <person name="Oshida Y."/>
            <person name="Kitamura K."/>
            <person name="Iida T."/>
            <person name="Hattori M."/>
            <person name="Ohkuma M."/>
        </authorList>
    </citation>
    <scope>NUCLEOTIDE SEQUENCE [LARGE SCALE GENOMIC DNA]</scope>
    <source>
        <strain evidence="2">JCM 9152</strain>
    </source>
</reference>
<name>W4QIX5_9BACI</name>
<comment type="caution">
    <text evidence="2">The sequence shown here is derived from an EMBL/GenBank/DDBJ whole genome shotgun (WGS) entry which is preliminary data.</text>
</comment>
<sequence length="224" mass="25739">MPLSLTRIIREGAVFFIMKPNVVIYLLFSLFVIVVNWEAQHSLAVAELHQEVNEEEAIRLRILANSDSVADQALKRDIRDRVNDAITEWVLRIDDMEEAKATIEANLVEIEKIVAQELERYGLEQDYEVDFDAVNFPTKLYGHLVYPAGTYDAVLITLGKGNGENWWCVLFPPLCFLDMANGDAIEATDDESEEEFVEETEEDEIEVSFFFVEWFSGLFERIFG</sequence>
<keyword evidence="1" id="KW-1133">Transmembrane helix</keyword>
<dbReference type="AlphaFoldDB" id="W4QIX5"/>
<feature type="transmembrane region" description="Helical" evidence="1">
    <location>
        <begin position="12"/>
        <end position="37"/>
    </location>
</feature>